<name>A0A399G710_9ACTN</name>
<dbReference type="OrthoDB" id="113180at2"/>
<organism evidence="1 2">
    <name type="scientific">Thermobifida halotolerans</name>
    <dbReference type="NCBI Taxonomy" id="483545"/>
    <lineage>
        <taxon>Bacteria</taxon>
        <taxon>Bacillati</taxon>
        <taxon>Actinomycetota</taxon>
        <taxon>Actinomycetes</taxon>
        <taxon>Streptosporangiales</taxon>
        <taxon>Nocardiopsidaceae</taxon>
        <taxon>Thermobifida</taxon>
    </lineage>
</organism>
<evidence type="ECO:0000313" key="2">
    <source>
        <dbReference type="Proteomes" id="UP000265719"/>
    </source>
</evidence>
<dbReference type="EMBL" id="CP063196">
    <property type="protein sequence ID" value="UOE21135.1"/>
    <property type="molecule type" value="Genomic_DNA"/>
</dbReference>
<dbReference type="SUPFAM" id="SSF109854">
    <property type="entry name" value="DinB/YfiT-like putative metalloenzymes"/>
    <property type="match status" value="1"/>
</dbReference>
<keyword evidence="2" id="KW-1185">Reference proteome</keyword>
<dbReference type="InterPro" id="IPR013917">
    <property type="entry name" value="tRNA_wybutosine-synth"/>
</dbReference>
<gene>
    <name evidence="1" type="ORF">NI17_008330</name>
</gene>
<dbReference type="NCBIfam" id="TIGR03084">
    <property type="entry name" value="TIGR03084 family metal-binding protein"/>
    <property type="match status" value="1"/>
</dbReference>
<sequence length="266" mass="29083">MTELKDVVFDLNAEGDEVDRLVADLDAEAWTRPTPAPGWTVAHQIAHLTFIFRIAAMAAGKPEEFKAMTAGAKAGFDAAVNVGLAQFMDEPARMLERWRAERAAAAEAIAAVPPDQVVPWLVRPIPPAVLASAGIMELFGHGQDIADALGVRREHTDRLRHLVAFAVLTRDFGYQARGLTPPEEEFRFEITAPSGEVWAFGPEDASQRVSGPAVDFCLLVTRRRHRDDLAVTAVGEKADHWLDIAQAYRGPAGEGRRPGQFAQAER</sequence>
<dbReference type="Pfam" id="PF08608">
    <property type="entry name" value="Wyosine_form"/>
    <property type="match status" value="1"/>
</dbReference>
<dbReference type="NCBIfam" id="TIGR03083">
    <property type="entry name" value="maleylpyruvate isomerase family mycothiol-dependent enzyme"/>
    <property type="match status" value="1"/>
</dbReference>
<dbReference type="GO" id="GO:0046872">
    <property type="term" value="F:metal ion binding"/>
    <property type="evidence" value="ECO:0007669"/>
    <property type="project" value="InterPro"/>
</dbReference>
<dbReference type="Gene3D" id="1.20.120.450">
    <property type="entry name" value="dinb family like domain"/>
    <property type="match status" value="1"/>
</dbReference>
<dbReference type="Pfam" id="PF11716">
    <property type="entry name" value="MDMPI_N"/>
    <property type="match status" value="1"/>
</dbReference>
<reference evidence="1" key="1">
    <citation type="submission" date="2020-10" db="EMBL/GenBank/DDBJ databases">
        <title>De novo genome project of the cellulose decomposer Thermobifida halotolerans type strain.</title>
        <authorList>
            <person name="Nagy I."/>
            <person name="Horvath B."/>
            <person name="Kukolya J."/>
            <person name="Nagy I."/>
            <person name="Orsini M."/>
        </authorList>
    </citation>
    <scope>NUCLEOTIDE SEQUENCE</scope>
    <source>
        <strain evidence="1">DSM 44931</strain>
    </source>
</reference>
<dbReference type="InterPro" id="IPR017518">
    <property type="entry name" value="CHP03084"/>
</dbReference>
<proteinExistence type="predicted"/>
<dbReference type="Proteomes" id="UP000265719">
    <property type="component" value="Chromosome"/>
</dbReference>
<dbReference type="InterPro" id="IPR034660">
    <property type="entry name" value="DinB/YfiT-like"/>
</dbReference>
<dbReference type="InterPro" id="IPR017517">
    <property type="entry name" value="Maleyloyr_isom"/>
</dbReference>
<accession>A0A399G710</accession>
<evidence type="ECO:0000313" key="1">
    <source>
        <dbReference type="EMBL" id="UOE21135.1"/>
    </source>
</evidence>
<dbReference type="InterPro" id="IPR024344">
    <property type="entry name" value="MDMPI_metal-binding"/>
</dbReference>
<protein>
    <submittedName>
        <fullName evidence="1">TIGR03084 family protein</fullName>
    </submittedName>
</protein>
<dbReference type="KEGG" id="thao:NI17_008330"/>
<dbReference type="AlphaFoldDB" id="A0A399G710"/>
<dbReference type="RefSeq" id="WP_068690660.1">
    <property type="nucleotide sequence ID" value="NZ_CP063196.1"/>
</dbReference>